<sequence>SRKQNIFDEQPSQEQDNKGENVNKGKETKTSLQEQAKTREEDEIARHTVRAKLYCM</sequence>
<proteinExistence type="predicted"/>
<feature type="non-terminal residue" evidence="2">
    <location>
        <position position="56"/>
    </location>
</feature>
<reference evidence="2" key="1">
    <citation type="submission" date="2021-06" db="EMBL/GenBank/DDBJ databases">
        <authorList>
            <person name="Kallberg Y."/>
            <person name="Tangrot J."/>
            <person name="Rosling A."/>
        </authorList>
    </citation>
    <scope>NUCLEOTIDE SEQUENCE</scope>
    <source>
        <strain evidence="2">AZ414A</strain>
    </source>
</reference>
<dbReference type="InterPro" id="IPR011993">
    <property type="entry name" value="PH-like_dom_sf"/>
</dbReference>
<feature type="region of interest" description="Disordered" evidence="1">
    <location>
        <begin position="1"/>
        <end position="43"/>
    </location>
</feature>
<comment type="caution">
    <text evidence="2">The sequence shown here is derived from an EMBL/GenBank/DDBJ whole genome shotgun (WGS) entry which is preliminary data.</text>
</comment>
<organism evidence="2 3">
    <name type="scientific">Diversispora eburnea</name>
    <dbReference type="NCBI Taxonomy" id="1213867"/>
    <lineage>
        <taxon>Eukaryota</taxon>
        <taxon>Fungi</taxon>
        <taxon>Fungi incertae sedis</taxon>
        <taxon>Mucoromycota</taxon>
        <taxon>Glomeromycotina</taxon>
        <taxon>Glomeromycetes</taxon>
        <taxon>Diversisporales</taxon>
        <taxon>Diversisporaceae</taxon>
        <taxon>Diversispora</taxon>
    </lineage>
</organism>
<evidence type="ECO:0000313" key="2">
    <source>
        <dbReference type="EMBL" id="CAG8622349.1"/>
    </source>
</evidence>
<dbReference type="Proteomes" id="UP000789706">
    <property type="component" value="Unassembled WGS sequence"/>
</dbReference>
<protein>
    <submittedName>
        <fullName evidence="2">887_t:CDS:1</fullName>
    </submittedName>
</protein>
<dbReference type="EMBL" id="CAJVPK010003023">
    <property type="protein sequence ID" value="CAG8622349.1"/>
    <property type="molecule type" value="Genomic_DNA"/>
</dbReference>
<keyword evidence="3" id="KW-1185">Reference proteome</keyword>
<dbReference type="Gene3D" id="2.30.29.30">
    <property type="entry name" value="Pleckstrin-homology domain (PH domain)/Phosphotyrosine-binding domain (PTB)"/>
    <property type="match status" value="1"/>
</dbReference>
<name>A0A9N9GS67_9GLOM</name>
<feature type="compositionally biased region" description="Basic and acidic residues" evidence="1">
    <location>
        <begin position="15"/>
        <end position="29"/>
    </location>
</feature>
<evidence type="ECO:0000313" key="3">
    <source>
        <dbReference type="Proteomes" id="UP000789706"/>
    </source>
</evidence>
<dbReference type="AlphaFoldDB" id="A0A9N9GS67"/>
<gene>
    <name evidence="2" type="ORF">DEBURN_LOCUS10421</name>
</gene>
<accession>A0A9N9GS67</accession>
<evidence type="ECO:0000256" key="1">
    <source>
        <dbReference type="SAM" id="MobiDB-lite"/>
    </source>
</evidence>